<gene>
    <name evidence="7" type="ORF">DILT_LOCUS12022</name>
</gene>
<dbReference type="Pfam" id="PF00069">
    <property type="entry name" value="Pkinase"/>
    <property type="match status" value="1"/>
</dbReference>
<sequence length="136" mass="15619">MNENVRVPAPEVVRGERYSFSPDWFGLGCIVYEMIMGQPPFRKRRERVKREEVDRRVCEDAEEYNFKFSETSKDFCKLMCFCAVVELDQNANVIGLCAGLYGPCTLSLIRYVSGMYSLAPGDKLLIFVIQCVLVRP</sequence>
<keyword evidence="5" id="KW-0067">ATP-binding</keyword>
<protein>
    <recommendedName>
        <fullName evidence="6">Protein kinase domain-containing protein</fullName>
    </recommendedName>
</protein>
<dbReference type="OrthoDB" id="354826at2759"/>
<dbReference type="GO" id="GO:0005524">
    <property type="term" value="F:ATP binding"/>
    <property type="evidence" value="ECO:0007669"/>
    <property type="project" value="UniProtKB-KW"/>
</dbReference>
<dbReference type="Gene3D" id="1.10.510.10">
    <property type="entry name" value="Transferase(Phosphotransferase) domain 1"/>
    <property type="match status" value="1"/>
</dbReference>
<dbReference type="InterPro" id="IPR000719">
    <property type="entry name" value="Prot_kinase_dom"/>
</dbReference>
<dbReference type="Proteomes" id="UP000281553">
    <property type="component" value="Unassembled WGS sequence"/>
</dbReference>
<dbReference type="GO" id="GO:0009966">
    <property type="term" value="P:regulation of signal transduction"/>
    <property type="evidence" value="ECO:0007669"/>
    <property type="project" value="TreeGrafter"/>
</dbReference>
<accession>A0A3P7ME88</accession>
<organism evidence="7 8">
    <name type="scientific">Dibothriocephalus latus</name>
    <name type="common">Fish tapeworm</name>
    <name type="synonym">Diphyllobothrium latum</name>
    <dbReference type="NCBI Taxonomy" id="60516"/>
    <lineage>
        <taxon>Eukaryota</taxon>
        <taxon>Metazoa</taxon>
        <taxon>Spiralia</taxon>
        <taxon>Lophotrochozoa</taxon>
        <taxon>Platyhelminthes</taxon>
        <taxon>Cestoda</taxon>
        <taxon>Eucestoda</taxon>
        <taxon>Diphyllobothriidea</taxon>
        <taxon>Diphyllobothriidae</taxon>
        <taxon>Dibothriocephalus</taxon>
    </lineage>
</organism>
<evidence type="ECO:0000259" key="6">
    <source>
        <dbReference type="PROSITE" id="PS50011"/>
    </source>
</evidence>
<feature type="domain" description="Protein kinase" evidence="6">
    <location>
        <begin position="1"/>
        <end position="136"/>
    </location>
</feature>
<dbReference type="GO" id="GO:0004674">
    <property type="term" value="F:protein serine/threonine kinase activity"/>
    <property type="evidence" value="ECO:0007669"/>
    <property type="project" value="UniProtKB-KW"/>
</dbReference>
<dbReference type="PROSITE" id="PS50011">
    <property type="entry name" value="PROTEIN_KINASE_DOM"/>
    <property type="match status" value="1"/>
</dbReference>
<reference evidence="7 8" key="1">
    <citation type="submission" date="2018-11" db="EMBL/GenBank/DDBJ databases">
        <authorList>
            <consortium name="Pathogen Informatics"/>
        </authorList>
    </citation>
    <scope>NUCLEOTIDE SEQUENCE [LARGE SCALE GENOMIC DNA]</scope>
</reference>
<keyword evidence="1" id="KW-0723">Serine/threonine-protein kinase</keyword>
<dbReference type="EMBL" id="UYRU01064973">
    <property type="protein sequence ID" value="VDN16191.1"/>
    <property type="molecule type" value="Genomic_DNA"/>
</dbReference>
<evidence type="ECO:0000256" key="2">
    <source>
        <dbReference type="ARBA" id="ARBA00022679"/>
    </source>
</evidence>
<evidence type="ECO:0000256" key="5">
    <source>
        <dbReference type="ARBA" id="ARBA00022840"/>
    </source>
</evidence>
<name>A0A3P7ME88_DIBLA</name>
<dbReference type="GO" id="GO:0005737">
    <property type="term" value="C:cytoplasm"/>
    <property type="evidence" value="ECO:0007669"/>
    <property type="project" value="TreeGrafter"/>
</dbReference>
<evidence type="ECO:0000313" key="7">
    <source>
        <dbReference type="EMBL" id="VDN16191.1"/>
    </source>
</evidence>
<evidence type="ECO:0000313" key="8">
    <source>
        <dbReference type="Proteomes" id="UP000281553"/>
    </source>
</evidence>
<dbReference type="PANTHER" id="PTHR24355:SF28">
    <property type="entry name" value="G PROTEIN-COUPLED RECEPTOR KINASE 2"/>
    <property type="match status" value="1"/>
</dbReference>
<dbReference type="SUPFAM" id="SSF56112">
    <property type="entry name" value="Protein kinase-like (PK-like)"/>
    <property type="match status" value="1"/>
</dbReference>
<keyword evidence="8" id="KW-1185">Reference proteome</keyword>
<dbReference type="InterPro" id="IPR011009">
    <property type="entry name" value="Kinase-like_dom_sf"/>
</dbReference>
<keyword evidence="2" id="KW-0808">Transferase</keyword>
<dbReference type="AlphaFoldDB" id="A0A3P7ME88"/>
<keyword evidence="4" id="KW-0418">Kinase</keyword>
<evidence type="ECO:0000256" key="1">
    <source>
        <dbReference type="ARBA" id="ARBA00022527"/>
    </source>
</evidence>
<proteinExistence type="predicted"/>
<evidence type="ECO:0000256" key="3">
    <source>
        <dbReference type="ARBA" id="ARBA00022741"/>
    </source>
</evidence>
<keyword evidence="3" id="KW-0547">Nucleotide-binding</keyword>
<dbReference type="PANTHER" id="PTHR24355">
    <property type="entry name" value="G PROTEIN-COUPLED RECEPTOR KINASE/RIBOSOMAL PROTEIN S6 KINASE"/>
    <property type="match status" value="1"/>
</dbReference>
<evidence type="ECO:0000256" key="4">
    <source>
        <dbReference type="ARBA" id="ARBA00022777"/>
    </source>
</evidence>